<evidence type="ECO:0000313" key="1">
    <source>
        <dbReference type="Proteomes" id="UP000887565"/>
    </source>
</evidence>
<organism evidence="1 2">
    <name type="scientific">Romanomermis culicivorax</name>
    <name type="common">Nematode worm</name>
    <dbReference type="NCBI Taxonomy" id="13658"/>
    <lineage>
        <taxon>Eukaryota</taxon>
        <taxon>Metazoa</taxon>
        <taxon>Ecdysozoa</taxon>
        <taxon>Nematoda</taxon>
        <taxon>Enoplea</taxon>
        <taxon>Dorylaimia</taxon>
        <taxon>Mermithida</taxon>
        <taxon>Mermithoidea</taxon>
        <taxon>Mermithidae</taxon>
        <taxon>Romanomermis</taxon>
    </lineage>
</organism>
<dbReference type="WBParaSite" id="nRc.2.0.1.t44021-RA">
    <property type="protein sequence ID" value="nRc.2.0.1.t44021-RA"/>
    <property type="gene ID" value="nRc.2.0.1.g44021"/>
</dbReference>
<dbReference type="Proteomes" id="UP000887565">
    <property type="component" value="Unplaced"/>
</dbReference>
<name>A0A915KYX7_ROMCU</name>
<accession>A0A915KYX7</accession>
<sequence length="60" mass="7124">MNPVREIVCSKVDCGRNGRDPKDISVSCSCVDNDGRRCKTRQYCWQDVEYYHEKYCSRDR</sequence>
<reference evidence="2" key="1">
    <citation type="submission" date="2022-11" db="UniProtKB">
        <authorList>
            <consortium name="WormBaseParasite"/>
        </authorList>
    </citation>
    <scope>IDENTIFICATION</scope>
</reference>
<proteinExistence type="predicted"/>
<dbReference type="AlphaFoldDB" id="A0A915KYX7"/>
<keyword evidence="1" id="KW-1185">Reference proteome</keyword>
<protein>
    <submittedName>
        <fullName evidence="2">Uncharacterized protein</fullName>
    </submittedName>
</protein>
<evidence type="ECO:0000313" key="2">
    <source>
        <dbReference type="WBParaSite" id="nRc.2.0.1.t44021-RA"/>
    </source>
</evidence>